<evidence type="ECO:0000313" key="1">
    <source>
        <dbReference type="EMBL" id="GFU06620.1"/>
    </source>
</evidence>
<dbReference type="EMBL" id="BMAW01124168">
    <property type="protein sequence ID" value="GFU06620.1"/>
    <property type="molecule type" value="Genomic_DNA"/>
</dbReference>
<gene>
    <name evidence="1" type="ORF">NPIL_533461</name>
</gene>
<dbReference type="OrthoDB" id="6433303at2759"/>
<reference evidence="1" key="1">
    <citation type="submission" date="2020-08" db="EMBL/GenBank/DDBJ databases">
        <title>Multicomponent nature underlies the extraordinary mechanical properties of spider dragline silk.</title>
        <authorList>
            <person name="Kono N."/>
            <person name="Nakamura H."/>
            <person name="Mori M."/>
            <person name="Yoshida Y."/>
            <person name="Ohtoshi R."/>
            <person name="Malay A.D."/>
            <person name="Moran D.A.P."/>
            <person name="Tomita M."/>
            <person name="Numata K."/>
            <person name="Arakawa K."/>
        </authorList>
    </citation>
    <scope>NUCLEOTIDE SEQUENCE</scope>
</reference>
<sequence length="84" mass="9747">MVIPIDSYCERGAMFSKDYEFKPGDIRWSERPARLQHRFLVLRKLGQGTYGKVQLALNKETNQENTQGFSSQVDHQLFLVSNQV</sequence>
<accession>A0A8X6Q4U0</accession>
<dbReference type="SUPFAM" id="SSF56112">
    <property type="entry name" value="Protein kinase-like (PK-like)"/>
    <property type="match status" value="1"/>
</dbReference>
<name>A0A8X6Q4U0_NEPPI</name>
<comment type="caution">
    <text evidence="1">The sequence shown here is derived from an EMBL/GenBank/DDBJ whole genome shotgun (WGS) entry which is preliminary data.</text>
</comment>
<keyword evidence="2" id="KW-1185">Reference proteome</keyword>
<proteinExistence type="predicted"/>
<organism evidence="1 2">
    <name type="scientific">Nephila pilipes</name>
    <name type="common">Giant wood spider</name>
    <name type="synonym">Nephila maculata</name>
    <dbReference type="NCBI Taxonomy" id="299642"/>
    <lineage>
        <taxon>Eukaryota</taxon>
        <taxon>Metazoa</taxon>
        <taxon>Ecdysozoa</taxon>
        <taxon>Arthropoda</taxon>
        <taxon>Chelicerata</taxon>
        <taxon>Arachnida</taxon>
        <taxon>Araneae</taxon>
        <taxon>Araneomorphae</taxon>
        <taxon>Entelegynae</taxon>
        <taxon>Araneoidea</taxon>
        <taxon>Nephilidae</taxon>
        <taxon>Nephila</taxon>
    </lineage>
</organism>
<dbReference type="AlphaFoldDB" id="A0A8X6Q4U0"/>
<evidence type="ECO:0000313" key="2">
    <source>
        <dbReference type="Proteomes" id="UP000887013"/>
    </source>
</evidence>
<protein>
    <submittedName>
        <fullName evidence="1">Uncharacterized protein</fullName>
    </submittedName>
</protein>
<dbReference type="Proteomes" id="UP000887013">
    <property type="component" value="Unassembled WGS sequence"/>
</dbReference>
<dbReference type="InterPro" id="IPR011009">
    <property type="entry name" value="Kinase-like_dom_sf"/>
</dbReference>
<dbReference type="Gene3D" id="3.30.200.20">
    <property type="entry name" value="Phosphorylase Kinase, domain 1"/>
    <property type="match status" value="1"/>
</dbReference>